<dbReference type="OrthoDB" id="199913at2759"/>
<evidence type="ECO:0000256" key="1">
    <source>
        <dbReference type="ARBA" id="ARBA00004613"/>
    </source>
</evidence>
<dbReference type="GO" id="GO:0016298">
    <property type="term" value="F:lipase activity"/>
    <property type="evidence" value="ECO:0007669"/>
    <property type="project" value="InterPro"/>
</dbReference>
<keyword evidence="7" id="KW-1185">Reference proteome</keyword>
<dbReference type="InParanoid" id="A0A6J2XBW2"/>
<evidence type="ECO:0000256" key="3">
    <source>
        <dbReference type="ARBA" id="ARBA00022525"/>
    </source>
</evidence>
<keyword evidence="3" id="KW-0964">Secreted</keyword>
<dbReference type="RefSeq" id="XP_030748445.1">
    <property type="nucleotide sequence ID" value="XM_030892585.1"/>
</dbReference>
<dbReference type="GO" id="GO:0016042">
    <property type="term" value="P:lipid catabolic process"/>
    <property type="evidence" value="ECO:0007669"/>
    <property type="project" value="TreeGrafter"/>
</dbReference>
<protein>
    <submittedName>
        <fullName evidence="8">Pancreatic lipase-related protein 2-like</fullName>
    </submittedName>
</protein>
<feature type="signal peptide" evidence="5">
    <location>
        <begin position="1"/>
        <end position="20"/>
    </location>
</feature>
<feature type="chain" id="PRO_5026677522" evidence="5">
    <location>
        <begin position="21"/>
        <end position="302"/>
    </location>
</feature>
<dbReference type="InterPro" id="IPR033906">
    <property type="entry name" value="Lipase_N"/>
</dbReference>
<dbReference type="PANTHER" id="PTHR11610:SF190">
    <property type="entry name" value="VITELLOGENIN-3-LIKE PROTEIN"/>
    <property type="match status" value="1"/>
</dbReference>
<dbReference type="AlphaFoldDB" id="A0A6J2XBW2"/>
<name>A0A6J2XBW2_SITOR</name>
<evidence type="ECO:0000313" key="7">
    <source>
        <dbReference type="Proteomes" id="UP000504635"/>
    </source>
</evidence>
<dbReference type="CDD" id="cd00707">
    <property type="entry name" value="Pancreat_lipase_like"/>
    <property type="match status" value="1"/>
</dbReference>
<sequence>MRALVACSFALLCLFSAASSEGGDNGSIEDEITYAFYSRSYFDGIFTHIYEDPDFVNIRRVFNPKKPTVVLIHGYQDGYGADSNTYVRKAILEKTDANIIKIDWSTLAGGSYFVARDSVPYVGLFAAQFLQRVAKKFHYSISNVTLVGFSLGAHIAGNLGRTLGGKVGVIVALDPAGPFIEGDLSVTKSDGKYVQSIHTNGGMLGMTAAVGHADFYPNGGSRQPGCGLDLVGGCAHNRAWEFFAESVNDNRFVSQECSTWDEYNKNACNGTFKLMGGLSNIDKTARGIYYLATNNQSPYGRG</sequence>
<dbReference type="KEGG" id="soy:115876699"/>
<dbReference type="Proteomes" id="UP000504635">
    <property type="component" value="Unplaced"/>
</dbReference>
<gene>
    <name evidence="8" type="primary">LOC115876699</name>
</gene>
<evidence type="ECO:0000256" key="5">
    <source>
        <dbReference type="SAM" id="SignalP"/>
    </source>
</evidence>
<dbReference type="GO" id="GO:0005615">
    <property type="term" value="C:extracellular space"/>
    <property type="evidence" value="ECO:0007669"/>
    <property type="project" value="TreeGrafter"/>
</dbReference>
<dbReference type="InterPro" id="IPR013818">
    <property type="entry name" value="Lipase"/>
</dbReference>
<dbReference type="InterPro" id="IPR029058">
    <property type="entry name" value="AB_hydrolase_fold"/>
</dbReference>
<organism evidence="7 8">
    <name type="scientific">Sitophilus oryzae</name>
    <name type="common">Rice weevil</name>
    <name type="synonym">Curculio oryzae</name>
    <dbReference type="NCBI Taxonomy" id="7048"/>
    <lineage>
        <taxon>Eukaryota</taxon>
        <taxon>Metazoa</taxon>
        <taxon>Ecdysozoa</taxon>
        <taxon>Arthropoda</taxon>
        <taxon>Hexapoda</taxon>
        <taxon>Insecta</taxon>
        <taxon>Pterygota</taxon>
        <taxon>Neoptera</taxon>
        <taxon>Endopterygota</taxon>
        <taxon>Coleoptera</taxon>
        <taxon>Polyphaga</taxon>
        <taxon>Cucujiformia</taxon>
        <taxon>Curculionidae</taxon>
        <taxon>Dryophthorinae</taxon>
        <taxon>Sitophilus</taxon>
    </lineage>
</organism>
<dbReference type="InterPro" id="IPR000734">
    <property type="entry name" value="TAG_lipase"/>
</dbReference>
<comment type="similarity">
    <text evidence="2 4">Belongs to the AB hydrolase superfamily. Lipase family.</text>
</comment>
<dbReference type="SUPFAM" id="SSF53474">
    <property type="entry name" value="alpha/beta-Hydrolases"/>
    <property type="match status" value="1"/>
</dbReference>
<dbReference type="GeneID" id="115876699"/>
<proteinExistence type="inferred from homology"/>
<dbReference type="Pfam" id="PF00151">
    <property type="entry name" value="Lipase"/>
    <property type="match status" value="1"/>
</dbReference>
<feature type="domain" description="Lipase" evidence="6">
    <location>
        <begin position="60"/>
        <end position="299"/>
    </location>
</feature>
<accession>A0A6J2XBW2</accession>
<evidence type="ECO:0000313" key="8">
    <source>
        <dbReference type="RefSeq" id="XP_030748445.1"/>
    </source>
</evidence>
<evidence type="ECO:0000256" key="2">
    <source>
        <dbReference type="ARBA" id="ARBA00010701"/>
    </source>
</evidence>
<evidence type="ECO:0000256" key="4">
    <source>
        <dbReference type="RuleBase" id="RU004262"/>
    </source>
</evidence>
<evidence type="ECO:0000259" key="6">
    <source>
        <dbReference type="Pfam" id="PF00151"/>
    </source>
</evidence>
<dbReference type="PANTHER" id="PTHR11610">
    <property type="entry name" value="LIPASE"/>
    <property type="match status" value="1"/>
</dbReference>
<dbReference type="Gene3D" id="3.40.50.1820">
    <property type="entry name" value="alpha/beta hydrolase"/>
    <property type="match status" value="1"/>
</dbReference>
<reference evidence="8" key="1">
    <citation type="submission" date="2025-08" db="UniProtKB">
        <authorList>
            <consortium name="RefSeq"/>
        </authorList>
    </citation>
    <scope>IDENTIFICATION</scope>
    <source>
        <tissue evidence="8">Gonads</tissue>
    </source>
</reference>
<comment type="subcellular location">
    <subcellularLocation>
        <location evidence="1">Secreted</location>
    </subcellularLocation>
</comment>
<keyword evidence="5" id="KW-0732">Signal</keyword>